<dbReference type="OrthoDB" id="103349at2759"/>
<gene>
    <name evidence="1" type="ORF">HOLleu_18890</name>
</gene>
<evidence type="ECO:0000313" key="1">
    <source>
        <dbReference type="EMBL" id="KAJ8037943.1"/>
    </source>
</evidence>
<proteinExistence type="predicted"/>
<sequence length="87" mass="9557">MGAVRLKKYKAVYMTGGTPECGGLFGPSTLHDPPLIFNVKEDPMESTPIDSGSPEYQSVLMEVNQAQVDLKQSLRQDNTSIADYTFT</sequence>
<dbReference type="Gene3D" id="3.30.1120.10">
    <property type="match status" value="1"/>
</dbReference>
<keyword evidence="2" id="KW-1185">Reference proteome</keyword>
<name>A0A9Q1C495_HOLLE</name>
<dbReference type="InterPro" id="IPR017850">
    <property type="entry name" value="Alkaline_phosphatase_core_sf"/>
</dbReference>
<dbReference type="SUPFAM" id="SSF53649">
    <property type="entry name" value="Alkaline phosphatase-like"/>
    <property type="match status" value="1"/>
</dbReference>
<comment type="caution">
    <text evidence="1">The sequence shown here is derived from an EMBL/GenBank/DDBJ whole genome shotgun (WGS) entry which is preliminary data.</text>
</comment>
<dbReference type="AlphaFoldDB" id="A0A9Q1C495"/>
<evidence type="ECO:0000313" key="2">
    <source>
        <dbReference type="Proteomes" id="UP001152320"/>
    </source>
</evidence>
<reference evidence="1" key="1">
    <citation type="submission" date="2021-10" db="EMBL/GenBank/DDBJ databases">
        <title>Tropical sea cucumber genome reveals ecological adaptation and Cuvierian tubules defense mechanism.</title>
        <authorList>
            <person name="Chen T."/>
        </authorList>
    </citation>
    <scope>NUCLEOTIDE SEQUENCE</scope>
    <source>
        <strain evidence="1">Nanhai2018</strain>
        <tissue evidence="1">Muscle</tissue>
    </source>
</reference>
<protein>
    <submittedName>
        <fullName evidence="1">Arylsulfatase G</fullName>
    </submittedName>
</protein>
<accession>A0A9Q1C495</accession>
<dbReference type="EMBL" id="JAIZAY010000008">
    <property type="protein sequence ID" value="KAJ8037943.1"/>
    <property type="molecule type" value="Genomic_DNA"/>
</dbReference>
<dbReference type="Proteomes" id="UP001152320">
    <property type="component" value="Chromosome 8"/>
</dbReference>
<organism evidence="1 2">
    <name type="scientific">Holothuria leucospilota</name>
    <name type="common">Black long sea cucumber</name>
    <name type="synonym">Mertensiothuria leucospilota</name>
    <dbReference type="NCBI Taxonomy" id="206669"/>
    <lineage>
        <taxon>Eukaryota</taxon>
        <taxon>Metazoa</taxon>
        <taxon>Echinodermata</taxon>
        <taxon>Eleutherozoa</taxon>
        <taxon>Echinozoa</taxon>
        <taxon>Holothuroidea</taxon>
        <taxon>Aspidochirotacea</taxon>
        <taxon>Aspidochirotida</taxon>
        <taxon>Holothuriidae</taxon>
        <taxon>Holothuria</taxon>
    </lineage>
</organism>
<dbReference type="Pfam" id="PF14707">
    <property type="entry name" value="Sulfatase_C"/>
    <property type="match status" value="1"/>
</dbReference>